<sequence length="73" mass="7627">MRSQPSRLAAAVVLLGLAACRPEPPQPERPPEPRATALRDAMQAPLQEARAADQALQDAAARRDAAAAATADD</sequence>
<evidence type="ECO:0000256" key="1">
    <source>
        <dbReference type="SAM" id="MobiDB-lite"/>
    </source>
</evidence>
<feature type="region of interest" description="Disordered" evidence="1">
    <location>
        <begin position="20"/>
        <end position="73"/>
    </location>
</feature>
<accession>A0A562E4N6</accession>
<organism evidence="2 3">
    <name type="scientific">Pseudoxanthomonas taiwanensis J19</name>
    <dbReference type="NCBI Taxonomy" id="935569"/>
    <lineage>
        <taxon>Bacteria</taxon>
        <taxon>Pseudomonadati</taxon>
        <taxon>Pseudomonadota</taxon>
        <taxon>Gammaproteobacteria</taxon>
        <taxon>Lysobacterales</taxon>
        <taxon>Lysobacteraceae</taxon>
        <taxon>Pseudoxanthomonas</taxon>
    </lineage>
</organism>
<reference evidence="2 3" key="1">
    <citation type="submission" date="2019-07" db="EMBL/GenBank/DDBJ databases">
        <title>Genome sequencing of lignin-degrading bacterial isolates.</title>
        <authorList>
            <person name="Gladden J."/>
        </authorList>
    </citation>
    <scope>NUCLEOTIDE SEQUENCE [LARGE SCALE GENOMIC DNA]</scope>
    <source>
        <strain evidence="2 3">J19</strain>
    </source>
</reference>
<dbReference type="PROSITE" id="PS51257">
    <property type="entry name" value="PROKAR_LIPOPROTEIN"/>
    <property type="match status" value="1"/>
</dbReference>
<dbReference type="Proteomes" id="UP000321583">
    <property type="component" value="Unassembled WGS sequence"/>
</dbReference>
<evidence type="ECO:0000313" key="2">
    <source>
        <dbReference type="EMBL" id="TWH16869.1"/>
    </source>
</evidence>
<gene>
    <name evidence="2" type="ORF">L613_001100000580</name>
</gene>
<protein>
    <submittedName>
        <fullName evidence="2">Uncharacterized protein</fullName>
    </submittedName>
</protein>
<dbReference type="EMBL" id="VLJS01000013">
    <property type="protein sequence ID" value="TWH16869.1"/>
    <property type="molecule type" value="Genomic_DNA"/>
</dbReference>
<evidence type="ECO:0000313" key="3">
    <source>
        <dbReference type="Proteomes" id="UP000321583"/>
    </source>
</evidence>
<comment type="caution">
    <text evidence="2">The sequence shown here is derived from an EMBL/GenBank/DDBJ whole genome shotgun (WGS) entry which is preliminary data.</text>
</comment>
<name>A0A562E4N6_9GAMM</name>
<dbReference type="AlphaFoldDB" id="A0A562E4N6"/>
<proteinExistence type="predicted"/>
<dbReference type="RefSeq" id="WP_037034810.1">
    <property type="nucleotide sequence ID" value="NZ_VLJS01000013.1"/>
</dbReference>
<keyword evidence="3" id="KW-1185">Reference proteome</keyword>